<dbReference type="AlphaFoldDB" id="A0A3R7M9U3"/>
<dbReference type="GeneID" id="40324737"/>
<feature type="region of interest" description="Disordered" evidence="1">
    <location>
        <begin position="1"/>
        <end position="29"/>
    </location>
</feature>
<protein>
    <submittedName>
        <fullName evidence="2">Uncharacterized protein</fullName>
    </submittedName>
</protein>
<sequence>MDLMKIGTSDASVTSTRSYTSNGNAGEGSSSDLLFSQLERIVATPAESVAGYFECLGIFKVFAATFAPECTQIEKRGRYNVKVRPVIEPGAVIHIDVTESIRRDEQLVSNRLLNETIV</sequence>
<evidence type="ECO:0000313" key="3">
    <source>
        <dbReference type="Proteomes" id="UP000283634"/>
    </source>
</evidence>
<dbReference type="Proteomes" id="UP000283634">
    <property type="component" value="Unassembled WGS sequence"/>
</dbReference>
<organism evidence="2 3">
    <name type="scientific">Trypanosoma rangeli</name>
    <dbReference type="NCBI Taxonomy" id="5698"/>
    <lineage>
        <taxon>Eukaryota</taxon>
        <taxon>Discoba</taxon>
        <taxon>Euglenozoa</taxon>
        <taxon>Kinetoplastea</taxon>
        <taxon>Metakinetoplastina</taxon>
        <taxon>Trypanosomatida</taxon>
        <taxon>Trypanosomatidae</taxon>
        <taxon>Trypanosoma</taxon>
        <taxon>Herpetosoma</taxon>
    </lineage>
</organism>
<evidence type="ECO:0000256" key="1">
    <source>
        <dbReference type="SAM" id="MobiDB-lite"/>
    </source>
</evidence>
<feature type="compositionally biased region" description="Polar residues" evidence="1">
    <location>
        <begin position="9"/>
        <end position="29"/>
    </location>
</feature>
<dbReference type="VEuPathDB" id="TriTrypDB:TRSC58_02559"/>
<name>A0A3R7M9U3_TRYRA</name>
<dbReference type="RefSeq" id="XP_029242275.1">
    <property type="nucleotide sequence ID" value="XM_029377872.1"/>
</dbReference>
<evidence type="ECO:0000313" key="2">
    <source>
        <dbReference type="EMBL" id="RNF11612.1"/>
    </source>
</evidence>
<reference evidence="2 3" key="1">
    <citation type="journal article" date="2018" name="BMC Genomics">
        <title>Genomic comparison of Trypanosoma conorhini and Trypanosoma rangeli to Trypanosoma cruzi strains of high and low virulence.</title>
        <authorList>
            <person name="Bradwell K.R."/>
            <person name="Koparde V.N."/>
            <person name="Matveyev A.V."/>
            <person name="Serrano M.G."/>
            <person name="Alves J.M."/>
            <person name="Parikh H."/>
            <person name="Huang B."/>
            <person name="Lee V."/>
            <person name="Espinosa-Alvarez O."/>
            <person name="Ortiz P.A."/>
            <person name="Costa-Martins A.G."/>
            <person name="Teixeira M.M."/>
            <person name="Buck G.A."/>
        </authorList>
    </citation>
    <scope>NUCLEOTIDE SEQUENCE [LARGE SCALE GENOMIC DNA]</scope>
    <source>
        <strain evidence="2 3">AM80</strain>
    </source>
</reference>
<dbReference type="EMBL" id="MKGL01000015">
    <property type="protein sequence ID" value="RNF11612.1"/>
    <property type="molecule type" value="Genomic_DNA"/>
</dbReference>
<accession>A0A3R7M9U3</accession>
<proteinExistence type="predicted"/>
<keyword evidence="3" id="KW-1185">Reference proteome</keyword>
<comment type="caution">
    <text evidence="2">The sequence shown here is derived from an EMBL/GenBank/DDBJ whole genome shotgun (WGS) entry which is preliminary data.</text>
</comment>
<gene>
    <name evidence="2" type="ORF">TraAM80_00804</name>
</gene>